<reference evidence="2 3" key="1">
    <citation type="submission" date="2020-04" db="EMBL/GenBank/DDBJ databases">
        <title>Gordonia sp. nov. TBRC 11910.</title>
        <authorList>
            <person name="Suriyachadkun C."/>
        </authorList>
    </citation>
    <scope>NUCLEOTIDE SEQUENCE [LARGE SCALE GENOMIC DNA]</scope>
    <source>
        <strain evidence="2 3">TBRC 11910</strain>
    </source>
</reference>
<protein>
    <submittedName>
        <fullName evidence="2">Enoyl-CoA hydratase</fullName>
    </submittedName>
</protein>
<name>A0A848L2V3_9ACTN</name>
<dbReference type="Gene3D" id="3.90.226.10">
    <property type="entry name" value="2-enoyl-CoA Hydratase, Chain A, domain 1"/>
    <property type="match status" value="1"/>
</dbReference>
<dbReference type="GO" id="GO:0003824">
    <property type="term" value="F:catalytic activity"/>
    <property type="evidence" value="ECO:0007669"/>
    <property type="project" value="UniProtKB-ARBA"/>
</dbReference>
<proteinExistence type="inferred from homology"/>
<dbReference type="InterPro" id="IPR014748">
    <property type="entry name" value="Enoyl-CoA_hydra_C"/>
</dbReference>
<dbReference type="PANTHER" id="PTHR43459">
    <property type="entry name" value="ENOYL-COA HYDRATASE"/>
    <property type="match status" value="1"/>
</dbReference>
<organism evidence="2 3">
    <name type="scientific">Gordonia asplenii</name>
    <dbReference type="NCBI Taxonomy" id="2725283"/>
    <lineage>
        <taxon>Bacteria</taxon>
        <taxon>Bacillati</taxon>
        <taxon>Actinomycetota</taxon>
        <taxon>Actinomycetes</taxon>
        <taxon>Mycobacteriales</taxon>
        <taxon>Gordoniaceae</taxon>
        <taxon>Gordonia</taxon>
    </lineage>
</organism>
<dbReference type="InterPro" id="IPR029045">
    <property type="entry name" value="ClpP/crotonase-like_dom_sf"/>
</dbReference>
<gene>
    <name evidence="2" type="ORF">HH308_26790</name>
</gene>
<keyword evidence="3" id="KW-1185">Reference proteome</keyword>
<dbReference type="Proteomes" id="UP000550729">
    <property type="component" value="Unassembled WGS sequence"/>
</dbReference>
<comment type="caution">
    <text evidence="2">The sequence shown here is derived from an EMBL/GenBank/DDBJ whole genome shotgun (WGS) entry which is preliminary data.</text>
</comment>
<comment type="similarity">
    <text evidence="1">Belongs to the enoyl-CoA hydratase/isomerase family.</text>
</comment>
<evidence type="ECO:0000256" key="1">
    <source>
        <dbReference type="ARBA" id="ARBA00005254"/>
    </source>
</evidence>
<dbReference type="SUPFAM" id="SSF52096">
    <property type="entry name" value="ClpP/crotonase"/>
    <property type="match status" value="1"/>
</dbReference>
<dbReference type="CDD" id="cd06558">
    <property type="entry name" value="crotonase-like"/>
    <property type="match status" value="1"/>
</dbReference>
<dbReference type="RefSeq" id="WP_170197343.1">
    <property type="nucleotide sequence ID" value="NZ_JABBNB010000042.1"/>
</dbReference>
<dbReference type="Pfam" id="PF00378">
    <property type="entry name" value="ECH_1"/>
    <property type="match status" value="1"/>
</dbReference>
<accession>A0A848L2V3</accession>
<evidence type="ECO:0000313" key="2">
    <source>
        <dbReference type="EMBL" id="NMO04837.1"/>
    </source>
</evidence>
<dbReference type="InterPro" id="IPR001753">
    <property type="entry name" value="Enoyl-CoA_hydra/iso"/>
</dbReference>
<sequence>MTVNLSTVDGLATITLARPSAHNALDVETKVAFLDAVTTVADDASVRAVLITAEGKNFCVGQDLGEHVKSLQADPSTAMETVDVHYNPLIRALAGITVPIVVAVSGACVGAGFGIALAGDIRVAGERTSFATAFTGIALGADSGLSHHLVSKLGASRAAGLMMLGDKVTAAQALNWGLVHRVVDDAEVLATATELANRLAHGPTQAFIDVKSLINASDDGLDAALDRELASQRRLGQTADHAAAVSAFLAKEKPVFTGH</sequence>
<evidence type="ECO:0000313" key="3">
    <source>
        <dbReference type="Proteomes" id="UP000550729"/>
    </source>
</evidence>
<dbReference type="EMBL" id="JABBNB010000042">
    <property type="protein sequence ID" value="NMO04837.1"/>
    <property type="molecule type" value="Genomic_DNA"/>
</dbReference>
<dbReference type="PANTHER" id="PTHR43459:SF1">
    <property type="entry name" value="EG:BACN32G11.4 PROTEIN"/>
    <property type="match status" value="1"/>
</dbReference>
<dbReference type="AlphaFoldDB" id="A0A848L2V3"/>
<dbReference type="Gene3D" id="1.10.12.10">
    <property type="entry name" value="Lyase 2-enoyl-coa Hydratase, Chain A, domain 2"/>
    <property type="match status" value="1"/>
</dbReference>